<keyword evidence="4" id="KW-1185">Reference proteome</keyword>
<feature type="domain" description="Ice-binding protein C-terminal" evidence="2">
    <location>
        <begin position="273"/>
        <end position="295"/>
    </location>
</feature>
<name>A0ABT5FER7_9GAMM</name>
<dbReference type="EMBL" id="JAQOMS010000002">
    <property type="protein sequence ID" value="MDC2890003.1"/>
    <property type="molecule type" value="Genomic_DNA"/>
</dbReference>
<proteinExistence type="predicted"/>
<dbReference type="Pfam" id="PF07589">
    <property type="entry name" value="PEP-CTERM"/>
    <property type="match status" value="1"/>
</dbReference>
<dbReference type="RefSeq" id="WP_272181308.1">
    <property type="nucleotide sequence ID" value="NZ_JAQOMS010000002.1"/>
</dbReference>
<gene>
    <name evidence="3" type="ORF">PN838_16075</name>
</gene>
<evidence type="ECO:0000313" key="4">
    <source>
        <dbReference type="Proteomes" id="UP001528411"/>
    </source>
</evidence>
<feature type="signal peptide" evidence="1">
    <location>
        <begin position="1"/>
        <end position="20"/>
    </location>
</feature>
<feature type="chain" id="PRO_5045604072" evidence="1">
    <location>
        <begin position="21"/>
        <end position="297"/>
    </location>
</feature>
<evidence type="ECO:0000313" key="3">
    <source>
        <dbReference type="EMBL" id="MDC2890003.1"/>
    </source>
</evidence>
<reference evidence="3 4" key="1">
    <citation type="submission" date="2023-01" db="EMBL/GenBank/DDBJ databases">
        <title>Psychrosphaera sp. nov., isolated from marine algae.</title>
        <authorList>
            <person name="Bayburt H."/>
            <person name="Choi B.J."/>
            <person name="Kim J.M."/>
            <person name="Choi D.G."/>
            <person name="Jeon C.O."/>
        </authorList>
    </citation>
    <scope>NUCLEOTIDE SEQUENCE [LARGE SCALE GENOMIC DNA]</scope>
    <source>
        <strain evidence="3 4">G1-22</strain>
    </source>
</reference>
<evidence type="ECO:0000256" key="1">
    <source>
        <dbReference type="SAM" id="SignalP"/>
    </source>
</evidence>
<keyword evidence="1" id="KW-0732">Signal</keyword>
<accession>A0ABT5FER7</accession>
<dbReference type="InterPro" id="IPR013424">
    <property type="entry name" value="Ice-binding_C"/>
</dbReference>
<comment type="caution">
    <text evidence="3">The sequence shown here is derived from an EMBL/GenBank/DDBJ whole genome shotgun (WGS) entry which is preliminary data.</text>
</comment>
<sequence length="297" mass="31197">MNIKKSLLALTLVSAFGANASPISIDVGTDYDMDGNSVSGVFDKFTFGTFDPTSAYLDVDQNGKIEQGNMVFDAAFGIEVASLNYTTDNEAYNTNVPAFGLATYTLVADYEFFGFAGFNDLNSNNVQDTGEAIGAQFVGGYVNLFMKDIASGVSTQVLALDVTGSGADLGGTGVNFNIKSDIASIADDFFYSAYSVGGYTDFHDIIANVTDAHVGGRITTEITNAGTTPLYNDSYVATAYQTAVLSTFGINATEVDFLTRETTLDSANLSLFVSEPASLAIFGLGLLGLAGAARRKA</sequence>
<dbReference type="Proteomes" id="UP001528411">
    <property type="component" value="Unassembled WGS sequence"/>
</dbReference>
<evidence type="ECO:0000259" key="2">
    <source>
        <dbReference type="Pfam" id="PF07589"/>
    </source>
</evidence>
<organism evidence="3 4">
    <name type="scientific">Psychrosphaera algicola</name>
    <dbReference type="NCBI Taxonomy" id="3023714"/>
    <lineage>
        <taxon>Bacteria</taxon>
        <taxon>Pseudomonadati</taxon>
        <taxon>Pseudomonadota</taxon>
        <taxon>Gammaproteobacteria</taxon>
        <taxon>Alteromonadales</taxon>
        <taxon>Pseudoalteromonadaceae</taxon>
        <taxon>Psychrosphaera</taxon>
    </lineage>
</organism>
<protein>
    <submittedName>
        <fullName evidence="3">PEP-CTERM sorting domain-containing protein</fullName>
    </submittedName>
</protein>